<evidence type="ECO:0000256" key="1">
    <source>
        <dbReference type="ARBA" id="ARBA00004651"/>
    </source>
</evidence>
<keyword evidence="10" id="KW-1185">Reference proteome</keyword>
<sequence>MSALVKSRFIFVLPALIFLGIFVLAPIVSVFFTSFYSWDLLSPARFTGLSNFKRMLEDKWFWNSIWVSIKLLLLTVPLTFFVPLALALALHRENTSSKILRALFYWPYMMPAVAGTTMWKWLLSYDLGLLNHILKSLGMKPVAWLLKPTPALFSIAFLRTWGMTGLLMMMFITGLQNISQEYHEAAKIDGANRWQIFWYVTFPLLKNTNLLVLTTSIAHVFRDFAGVYVLTGGGPGYSTMVTPLYIYNTAFTQFRIGYAYAMSVVFLLISFAIAMVTLRVRESK</sequence>
<feature type="transmembrane region" description="Helical" evidence="7">
    <location>
        <begin position="65"/>
        <end position="90"/>
    </location>
</feature>
<dbReference type="PROSITE" id="PS50928">
    <property type="entry name" value="ABC_TM1"/>
    <property type="match status" value="1"/>
</dbReference>
<feature type="transmembrane region" description="Helical" evidence="7">
    <location>
        <begin position="102"/>
        <end position="122"/>
    </location>
</feature>
<reference evidence="9 10" key="1">
    <citation type="submission" date="2007-08" db="EMBL/GenBank/DDBJ databases">
        <title>Complete sequence of Thermotoga lettingae TMO.</title>
        <authorList>
            <consortium name="US DOE Joint Genome Institute"/>
            <person name="Copeland A."/>
            <person name="Lucas S."/>
            <person name="Lapidus A."/>
            <person name="Barry K."/>
            <person name="Glavina del Rio T."/>
            <person name="Dalin E."/>
            <person name="Tice H."/>
            <person name="Pitluck S."/>
            <person name="Foster B."/>
            <person name="Bruce D."/>
            <person name="Schmutz J."/>
            <person name="Larimer F."/>
            <person name="Land M."/>
            <person name="Hauser L."/>
            <person name="Kyrpides N."/>
            <person name="Mikhailova N."/>
            <person name="Nelson K."/>
            <person name="Gogarten J.P."/>
            <person name="Noll K."/>
            <person name="Richardson P."/>
        </authorList>
    </citation>
    <scope>NUCLEOTIDE SEQUENCE [LARGE SCALE GENOMIC DNA]</scope>
    <source>
        <strain evidence="10">ATCC BAA-301 / DSM 14385 / NBRC 107922 / TMO</strain>
    </source>
</reference>
<evidence type="ECO:0000313" key="9">
    <source>
        <dbReference type="EMBL" id="ABV33700.1"/>
    </source>
</evidence>
<dbReference type="AlphaFoldDB" id="A8F6B6"/>
<dbReference type="InterPro" id="IPR035906">
    <property type="entry name" value="MetI-like_sf"/>
</dbReference>
<reference evidence="9 10" key="2">
    <citation type="journal article" date="2009" name="Proc. Natl. Acad. Sci. U.S.A.">
        <title>On the chimeric nature, thermophilic origin, and phylogenetic placement of the Thermotogales.</title>
        <authorList>
            <person name="Zhaxybayeva O."/>
            <person name="Swithers K.S."/>
            <person name="Lapierre P."/>
            <person name="Fournier G.P."/>
            <person name="Bickhart D.M."/>
            <person name="DeBoy R.T."/>
            <person name="Nelson K.E."/>
            <person name="Nesbo C.L."/>
            <person name="Doolittle W.F."/>
            <person name="Gogarten J.P."/>
            <person name="Noll K.M."/>
        </authorList>
    </citation>
    <scope>NUCLEOTIDE SEQUENCE [LARGE SCALE GENOMIC DNA]</scope>
    <source>
        <strain evidence="10">ATCC BAA-301 / DSM 14385 / NBRC 107922 / TMO</strain>
    </source>
</reference>
<dbReference type="EMBL" id="CP000812">
    <property type="protein sequence ID" value="ABV33700.1"/>
    <property type="molecule type" value="Genomic_DNA"/>
</dbReference>
<keyword evidence="2 7" id="KW-0813">Transport</keyword>
<dbReference type="Pfam" id="PF00528">
    <property type="entry name" value="BPD_transp_1"/>
    <property type="match status" value="1"/>
</dbReference>
<protein>
    <submittedName>
        <fullName evidence="9">Binding-protein-dependent transport systems inner membrane component</fullName>
    </submittedName>
</protein>
<evidence type="ECO:0000256" key="6">
    <source>
        <dbReference type="ARBA" id="ARBA00023136"/>
    </source>
</evidence>
<keyword evidence="4 7" id="KW-0812">Transmembrane</keyword>
<feature type="domain" description="ABC transmembrane type-1" evidence="8">
    <location>
        <begin position="65"/>
        <end position="277"/>
    </location>
</feature>
<dbReference type="STRING" id="416591.Tlet_1135"/>
<evidence type="ECO:0000259" key="8">
    <source>
        <dbReference type="PROSITE" id="PS50928"/>
    </source>
</evidence>
<feature type="transmembrane region" description="Helical" evidence="7">
    <location>
        <begin position="227"/>
        <end position="246"/>
    </location>
</feature>
<accession>A8F6B6</accession>
<name>A8F6B6_PSELT</name>
<evidence type="ECO:0000313" key="10">
    <source>
        <dbReference type="Proteomes" id="UP000002016"/>
    </source>
</evidence>
<dbReference type="HOGENOM" id="CLU_016047_0_2_0"/>
<evidence type="ECO:0000256" key="5">
    <source>
        <dbReference type="ARBA" id="ARBA00022989"/>
    </source>
</evidence>
<dbReference type="PANTHER" id="PTHR30193">
    <property type="entry name" value="ABC TRANSPORTER PERMEASE PROTEIN"/>
    <property type="match status" value="1"/>
</dbReference>
<dbReference type="GO" id="GO:0055085">
    <property type="term" value="P:transmembrane transport"/>
    <property type="evidence" value="ECO:0007669"/>
    <property type="project" value="InterPro"/>
</dbReference>
<dbReference type="eggNOG" id="COG1175">
    <property type="taxonomic scope" value="Bacteria"/>
</dbReference>
<dbReference type="KEGG" id="tle:Tlet_1135"/>
<comment type="subcellular location">
    <subcellularLocation>
        <location evidence="1 7">Cell membrane</location>
        <topology evidence="1 7">Multi-pass membrane protein</topology>
    </subcellularLocation>
</comment>
<dbReference type="Gene3D" id="1.10.3720.10">
    <property type="entry name" value="MetI-like"/>
    <property type="match status" value="1"/>
</dbReference>
<feature type="transmembrane region" description="Helical" evidence="7">
    <location>
        <begin position="151"/>
        <end position="175"/>
    </location>
</feature>
<dbReference type="InterPro" id="IPR051393">
    <property type="entry name" value="ABC_transporter_permease"/>
</dbReference>
<gene>
    <name evidence="9" type="ordered locus">Tlet_1135</name>
</gene>
<comment type="similarity">
    <text evidence="7">Belongs to the binding-protein-dependent transport system permease family.</text>
</comment>
<dbReference type="GO" id="GO:0005886">
    <property type="term" value="C:plasma membrane"/>
    <property type="evidence" value="ECO:0007669"/>
    <property type="project" value="UniProtKB-SubCell"/>
</dbReference>
<feature type="transmembrane region" description="Helical" evidence="7">
    <location>
        <begin position="258"/>
        <end position="278"/>
    </location>
</feature>
<keyword evidence="3" id="KW-1003">Cell membrane</keyword>
<dbReference type="Proteomes" id="UP000002016">
    <property type="component" value="Chromosome"/>
</dbReference>
<dbReference type="InterPro" id="IPR000515">
    <property type="entry name" value="MetI-like"/>
</dbReference>
<organism evidence="9 10">
    <name type="scientific">Pseudothermotoga lettingae (strain ATCC BAA-301 / DSM 14385 / NBRC 107922 / TMO)</name>
    <name type="common">Thermotoga lettingae</name>
    <dbReference type="NCBI Taxonomy" id="416591"/>
    <lineage>
        <taxon>Bacteria</taxon>
        <taxon>Thermotogati</taxon>
        <taxon>Thermotogota</taxon>
        <taxon>Thermotogae</taxon>
        <taxon>Thermotogales</taxon>
        <taxon>Thermotogaceae</taxon>
        <taxon>Pseudothermotoga</taxon>
    </lineage>
</organism>
<dbReference type="CDD" id="cd06261">
    <property type="entry name" value="TM_PBP2"/>
    <property type="match status" value="1"/>
</dbReference>
<proteinExistence type="inferred from homology"/>
<evidence type="ECO:0000256" key="2">
    <source>
        <dbReference type="ARBA" id="ARBA00022448"/>
    </source>
</evidence>
<evidence type="ECO:0000256" key="4">
    <source>
        <dbReference type="ARBA" id="ARBA00022692"/>
    </source>
</evidence>
<evidence type="ECO:0000256" key="7">
    <source>
        <dbReference type="RuleBase" id="RU363032"/>
    </source>
</evidence>
<dbReference type="SUPFAM" id="SSF161098">
    <property type="entry name" value="MetI-like"/>
    <property type="match status" value="1"/>
</dbReference>
<dbReference type="PANTHER" id="PTHR30193:SF1">
    <property type="entry name" value="ABC TRANSPORTER PERMEASE PROTEIN YESP-RELATED"/>
    <property type="match status" value="1"/>
</dbReference>
<feature type="transmembrane region" description="Helical" evidence="7">
    <location>
        <begin position="12"/>
        <end position="36"/>
    </location>
</feature>
<keyword evidence="5 7" id="KW-1133">Transmembrane helix</keyword>
<keyword evidence="6 7" id="KW-0472">Membrane</keyword>
<evidence type="ECO:0000256" key="3">
    <source>
        <dbReference type="ARBA" id="ARBA00022475"/>
    </source>
</evidence>